<accession>A0A223V9F7</accession>
<dbReference type="AlphaFoldDB" id="A0A223V9F7"/>
<evidence type="ECO:0000313" key="1">
    <source>
        <dbReference type="EMBL" id="ASV32013.1"/>
    </source>
</evidence>
<reference evidence="1 2" key="1">
    <citation type="submission" date="2017-08" db="EMBL/GenBank/DDBJ databases">
        <title>The complete genome sequence of Maribacter sp. B1, isolated from deep-sea sediment.</title>
        <authorList>
            <person name="Wu Y.-H."/>
            <person name="Cheng H."/>
            <person name="Xu X.-W."/>
        </authorList>
    </citation>
    <scope>NUCLEOTIDE SEQUENCE [LARGE SCALE GENOMIC DNA]</scope>
    <source>
        <strain evidence="1 2">B1</strain>
    </source>
</reference>
<keyword evidence="2" id="KW-1185">Reference proteome</keyword>
<gene>
    <name evidence="1" type="ORF">CJ263_18320</name>
</gene>
<proteinExistence type="predicted"/>
<evidence type="ECO:0000313" key="2">
    <source>
        <dbReference type="Proteomes" id="UP000215244"/>
    </source>
</evidence>
<dbReference type="KEGG" id="marb:CJ263_18320"/>
<organism evidence="1 2">
    <name type="scientific">Maribacter cobaltidurans</name>
    <dbReference type="NCBI Taxonomy" id="1178778"/>
    <lineage>
        <taxon>Bacteria</taxon>
        <taxon>Pseudomonadati</taxon>
        <taxon>Bacteroidota</taxon>
        <taxon>Flavobacteriia</taxon>
        <taxon>Flavobacteriales</taxon>
        <taxon>Flavobacteriaceae</taxon>
        <taxon>Maribacter</taxon>
    </lineage>
</organism>
<dbReference type="PROSITE" id="PS51257">
    <property type="entry name" value="PROKAR_LIPOPROTEIN"/>
    <property type="match status" value="1"/>
</dbReference>
<protein>
    <submittedName>
        <fullName evidence="1">Uncharacterized protein</fullName>
    </submittedName>
</protein>
<dbReference type="RefSeq" id="WP_094998598.1">
    <property type="nucleotide sequence ID" value="NZ_BMJL01000005.1"/>
</dbReference>
<dbReference type="Proteomes" id="UP000215244">
    <property type="component" value="Chromosome"/>
</dbReference>
<dbReference type="OrthoDB" id="1111178at2"/>
<sequence length="514" mass="57374">MVKQKVPILVILFILVLWGSSCRKDFEFASSNGHLSFSKDTVYLDTVFKGIGSSTYSLKVYNTTKDDILIPSIKLRNGADSQYRLNVDGKAGKYFEDIPLYAEDSLFIFIETNVTLFPDNTSQLIYTDAIQFDNDIYLQEVELVTLAKDAIFLYPKNDSNGTKEKIMLYTREDGTEVWVESFELTDDQLHFNNNKPYVIYGYAAIPESQKLTIDAGARIHFHNGSGILVRPTASLEVNGTHSIDQDLLEGEVIFEGDRLEPAFSNTPGQWGTIFITKGSISNSIDHLTIKNAEIGIYVEGNIEIEDSSLDIANSQIHNSSLFNLWAKSATIKAKNILLGNAGSSSLKCDLGGKYEFIHATISNYWTNGFRTGRALSLRNYEDSDVNLGVDLLQADFRNSIIDGNSMSELTLSSNGENIFNYSFENCFIKFNKSGPASPDDSFYNFEGPNFINCILNGDPDYFNTRANDFRIGLDSDVINKGSIPIAQQVPFDLLNRERISSPDLGVYEATAKEE</sequence>
<dbReference type="EMBL" id="CP022957">
    <property type="protein sequence ID" value="ASV32013.1"/>
    <property type="molecule type" value="Genomic_DNA"/>
</dbReference>
<name>A0A223V9F7_9FLAO</name>